<reference evidence="1" key="1">
    <citation type="journal article" date="2011" name="PLoS Biol.">
        <title>Gene gain and loss during evolution of obligate parasitism in the white rust pathogen of Arabidopsis thaliana.</title>
        <authorList>
            <person name="Kemen E."/>
            <person name="Gardiner A."/>
            <person name="Schultz-Larsen T."/>
            <person name="Kemen A.C."/>
            <person name="Balmuth A.L."/>
            <person name="Robert-Seilaniantz A."/>
            <person name="Bailey K."/>
            <person name="Holub E."/>
            <person name="Studholme D.J."/>
            <person name="Maclean D."/>
            <person name="Jones J.D."/>
        </authorList>
    </citation>
    <scope>NUCLEOTIDE SEQUENCE</scope>
</reference>
<dbReference type="EMBL" id="FR824323">
    <property type="protein sequence ID" value="CCA25165.1"/>
    <property type="molecule type" value="Genomic_DNA"/>
</dbReference>
<organism evidence="1">
    <name type="scientific">Albugo laibachii Nc14</name>
    <dbReference type="NCBI Taxonomy" id="890382"/>
    <lineage>
        <taxon>Eukaryota</taxon>
        <taxon>Sar</taxon>
        <taxon>Stramenopiles</taxon>
        <taxon>Oomycota</taxon>
        <taxon>Peronosporomycetes</taxon>
        <taxon>Albuginales</taxon>
        <taxon>Albuginaceae</taxon>
        <taxon>Albugo</taxon>
    </lineage>
</organism>
<dbReference type="HOGENOM" id="CLU_2390586_0_0_1"/>
<dbReference type="AlphaFoldDB" id="F0WUS9"/>
<gene>
    <name evidence="1" type="primary">AlNc14C278G10077</name>
    <name evidence="1" type="ORF">ALNC14_113090</name>
</gene>
<accession>F0WUS9</accession>
<protein>
    <submittedName>
        <fullName evidence="1">AlNc14C278G10077 protein</fullName>
    </submittedName>
</protein>
<name>F0WUS9_9STRA</name>
<reference evidence="1" key="2">
    <citation type="submission" date="2011-02" db="EMBL/GenBank/DDBJ databases">
        <authorList>
            <person name="MacLean D."/>
        </authorList>
    </citation>
    <scope>NUCLEOTIDE SEQUENCE</scope>
</reference>
<proteinExistence type="predicted"/>
<evidence type="ECO:0000313" key="1">
    <source>
        <dbReference type="EMBL" id="CCA25165.1"/>
    </source>
</evidence>
<sequence>MAQRFCQKEIFASPNSKKKHARALIYRYLRLLFADLVVIGAQMRLKKHLKTQSRLRGLHSQRLEAHSWEDHSVRNPSARIFHRGRGGNIMMTLS</sequence>